<evidence type="ECO:0000256" key="7">
    <source>
        <dbReference type="ARBA" id="ARBA00047899"/>
    </source>
</evidence>
<dbReference type="Gene3D" id="1.10.510.10">
    <property type="entry name" value="Transferase(Phosphotransferase) domain 1"/>
    <property type="match status" value="1"/>
</dbReference>
<evidence type="ECO:0000259" key="10">
    <source>
        <dbReference type="PROSITE" id="PS50011"/>
    </source>
</evidence>
<dbReference type="OrthoDB" id="248923at2759"/>
<evidence type="ECO:0000313" key="12">
    <source>
        <dbReference type="Proteomes" id="UP000265515"/>
    </source>
</evidence>
<feature type="compositionally biased region" description="Gly residues" evidence="9">
    <location>
        <begin position="772"/>
        <end position="794"/>
    </location>
</feature>
<name>A0A388K154_CHABU</name>
<feature type="domain" description="Protein kinase" evidence="10">
    <location>
        <begin position="27"/>
        <end position="283"/>
    </location>
</feature>
<organism evidence="11 12">
    <name type="scientific">Chara braunii</name>
    <name type="common">Braun's stonewort</name>
    <dbReference type="NCBI Taxonomy" id="69332"/>
    <lineage>
        <taxon>Eukaryota</taxon>
        <taxon>Viridiplantae</taxon>
        <taxon>Streptophyta</taxon>
        <taxon>Charophyceae</taxon>
        <taxon>Charales</taxon>
        <taxon>Characeae</taxon>
        <taxon>Chara</taxon>
    </lineage>
</organism>
<evidence type="ECO:0000256" key="1">
    <source>
        <dbReference type="ARBA" id="ARBA00012513"/>
    </source>
</evidence>
<protein>
    <recommendedName>
        <fullName evidence="1">non-specific serine/threonine protein kinase</fullName>
        <ecNumber evidence="1">2.7.11.1</ecNumber>
    </recommendedName>
</protein>
<comment type="catalytic activity">
    <reaction evidence="7">
        <text>L-threonyl-[protein] + ATP = O-phospho-L-threonyl-[protein] + ADP + H(+)</text>
        <dbReference type="Rhea" id="RHEA:46608"/>
        <dbReference type="Rhea" id="RHEA-COMP:11060"/>
        <dbReference type="Rhea" id="RHEA-COMP:11605"/>
        <dbReference type="ChEBI" id="CHEBI:15378"/>
        <dbReference type="ChEBI" id="CHEBI:30013"/>
        <dbReference type="ChEBI" id="CHEBI:30616"/>
        <dbReference type="ChEBI" id="CHEBI:61977"/>
        <dbReference type="ChEBI" id="CHEBI:456216"/>
        <dbReference type="EC" id="2.7.11.1"/>
    </reaction>
</comment>
<dbReference type="GO" id="GO:0005524">
    <property type="term" value="F:ATP binding"/>
    <property type="evidence" value="ECO:0007669"/>
    <property type="project" value="UniProtKB-KW"/>
</dbReference>
<dbReference type="AlphaFoldDB" id="A0A388K154"/>
<keyword evidence="4" id="KW-0547">Nucleotide-binding</keyword>
<dbReference type="GO" id="GO:0005737">
    <property type="term" value="C:cytoplasm"/>
    <property type="evidence" value="ECO:0007669"/>
    <property type="project" value="TreeGrafter"/>
</dbReference>
<evidence type="ECO:0000256" key="9">
    <source>
        <dbReference type="SAM" id="MobiDB-lite"/>
    </source>
</evidence>
<dbReference type="GO" id="GO:0004674">
    <property type="term" value="F:protein serine/threonine kinase activity"/>
    <property type="evidence" value="ECO:0007669"/>
    <property type="project" value="UniProtKB-KW"/>
</dbReference>
<evidence type="ECO:0000256" key="2">
    <source>
        <dbReference type="ARBA" id="ARBA00022527"/>
    </source>
</evidence>
<dbReference type="PROSITE" id="PS00108">
    <property type="entry name" value="PROTEIN_KINASE_ST"/>
    <property type="match status" value="1"/>
</dbReference>
<dbReference type="SMART" id="SM00220">
    <property type="entry name" value="S_TKc"/>
    <property type="match status" value="1"/>
</dbReference>
<feature type="compositionally biased region" description="Low complexity" evidence="9">
    <location>
        <begin position="322"/>
        <end position="333"/>
    </location>
</feature>
<feature type="compositionally biased region" description="Basic and acidic residues" evidence="9">
    <location>
        <begin position="289"/>
        <end position="298"/>
    </location>
</feature>
<feature type="compositionally biased region" description="Basic and acidic residues" evidence="9">
    <location>
        <begin position="343"/>
        <end position="352"/>
    </location>
</feature>
<evidence type="ECO:0000256" key="3">
    <source>
        <dbReference type="ARBA" id="ARBA00022679"/>
    </source>
</evidence>
<feature type="compositionally biased region" description="Low complexity" evidence="9">
    <location>
        <begin position="665"/>
        <end position="674"/>
    </location>
</feature>
<keyword evidence="3" id="KW-0808">Transferase</keyword>
<feature type="compositionally biased region" description="Low complexity" evidence="9">
    <location>
        <begin position="475"/>
        <end position="505"/>
    </location>
</feature>
<feature type="region of interest" description="Disordered" evidence="9">
    <location>
        <begin position="265"/>
        <end position="542"/>
    </location>
</feature>
<proteinExistence type="predicted"/>
<dbReference type="InterPro" id="IPR000719">
    <property type="entry name" value="Prot_kinase_dom"/>
</dbReference>
<dbReference type="InterPro" id="IPR011009">
    <property type="entry name" value="Kinase-like_dom_sf"/>
</dbReference>
<keyword evidence="2" id="KW-0723">Serine/threonine-protein kinase</keyword>
<dbReference type="STRING" id="69332.A0A388K154"/>
<evidence type="ECO:0000256" key="5">
    <source>
        <dbReference type="ARBA" id="ARBA00022777"/>
    </source>
</evidence>
<dbReference type="EC" id="2.7.11.1" evidence="1"/>
<keyword evidence="6" id="KW-0067">ATP-binding</keyword>
<evidence type="ECO:0000256" key="4">
    <source>
        <dbReference type="ARBA" id="ARBA00022741"/>
    </source>
</evidence>
<feature type="compositionally biased region" description="Low complexity" evidence="9">
    <location>
        <begin position="363"/>
        <end position="385"/>
    </location>
</feature>
<dbReference type="SUPFAM" id="SSF81995">
    <property type="entry name" value="beta-sandwich domain of Sec23/24"/>
    <property type="match status" value="1"/>
</dbReference>
<evidence type="ECO:0000256" key="8">
    <source>
        <dbReference type="ARBA" id="ARBA00048679"/>
    </source>
</evidence>
<keyword evidence="5" id="KW-0418">Kinase</keyword>
<dbReference type="PANTHER" id="PTHR22967:SF57">
    <property type="entry name" value="AUXILIN, ISOFORM A-RELATED"/>
    <property type="match status" value="1"/>
</dbReference>
<dbReference type="PANTHER" id="PTHR22967">
    <property type="entry name" value="SERINE/THREONINE PROTEIN KINASE"/>
    <property type="match status" value="1"/>
</dbReference>
<gene>
    <name evidence="11" type="ORF">CBR_g39313</name>
</gene>
<dbReference type="Pfam" id="PF00069">
    <property type="entry name" value="Pkinase"/>
    <property type="match status" value="1"/>
</dbReference>
<comment type="catalytic activity">
    <reaction evidence="8">
        <text>L-seryl-[protein] + ATP = O-phospho-L-seryl-[protein] + ADP + H(+)</text>
        <dbReference type="Rhea" id="RHEA:17989"/>
        <dbReference type="Rhea" id="RHEA-COMP:9863"/>
        <dbReference type="Rhea" id="RHEA-COMP:11604"/>
        <dbReference type="ChEBI" id="CHEBI:15378"/>
        <dbReference type="ChEBI" id="CHEBI:29999"/>
        <dbReference type="ChEBI" id="CHEBI:30616"/>
        <dbReference type="ChEBI" id="CHEBI:83421"/>
        <dbReference type="ChEBI" id="CHEBI:456216"/>
        <dbReference type="EC" id="2.7.11.1"/>
    </reaction>
</comment>
<comment type="caution">
    <text evidence="11">The sequence shown here is derived from an EMBL/GenBank/DDBJ whole genome shotgun (WGS) entry which is preliminary data.</text>
</comment>
<dbReference type="Gramene" id="GBG63769">
    <property type="protein sequence ID" value="GBG63769"/>
    <property type="gene ID" value="CBR_g39313"/>
</dbReference>
<feature type="compositionally biased region" description="Low complexity" evidence="9">
    <location>
        <begin position="519"/>
        <end position="533"/>
    </location>
</feature>
<evidence type="ECO:0000313" key="11">
    <source>
        <dbReference type="EMBL" id="GBG63769.1"/>
    </source>
</evidence>
<sequence length="862" mass="91759">MWRLKQFYPKETGSLEGKIIEVGSLRVQVRDLIAQGGFSSVYLAKCVSTGRLYALKQMVCQDQESEQLIKKEIQTMLVLKGHPNILTLHAHSVSDVGRGRECFLLLDYCDKMLVNVMERRGGPFDERQLLLIFRDVCNAVFAMHSLNPPIAHRDLKAENVLMSTDGTWKLCDFGSVSMKHKVFDRAEEMGVEEDNIRKHTTPAYRAPEAKTKGELLFADVEIARTRVGAMLDPGSTRSYISEKAIRKLHLGMKVWRKVNEMLPPDVRKSAPDRPPNVGRQPAVVGLHKGPSDPAERRTSGMGQSRPAPRQTMNPSPERQRRSSGPGSTPGAGSFWESQFAKQRPGDWEKPSVQDRPLSGGTLASPPRSSSPPSRGGRRPSTSSATPEDGFGPEMGSSGLSSSLPAQGHKGGSGVGKFFKKTGVSSLMKKMQGSIPGSHAFASPLHSMDDDGMGFKMMSGDDADPDDHNASTSGSQHHQQPQQQTQQLQQQQQQQQQSQQQQQQGQFPSRSYEWSGGFASGRSSQDTTSTGGSTLQKSSGSAVISTDPLFNEFALELGNGMNLNAGPNERDSGVGTAESSGRSPLPPSNELEKVKDELRQVSAEKADLLSKLEKVVALATSQKKEIQDLKSTVAALEKQLNAARGGVGSGVSAGENLQRAGGSGSVQGVWQVLGGDQAWGTGKQNGASASGDGRSQTTTPECTSPTYMWDTLTKDPTSPPMPGSGSGAGQQVGFEDVFGGEPFRTSAGSAAGGVGPSGDARNPSEQGSIWDKVGGGGLDPWGSQRGGGRGGGVGGSTSSEFSLPAVGAAAGGVGGRGGRERVDDDGDGDDEVEVEVEVDEEEDGEVGGKDNTVGVWRRREKQL</sequence>
<dbReference type="Proteomes" id="UP000265515">
    <property type="component" value="Unassembled WGS sequence"/>
</dbReference>
<accession>A0A388K154</accession>
<dbReference type="OMA" id="DQRSKQH"/>
<reference evidence="11 12" key="1">
    <citation type="journal article" date="2018" name="Cell">
        <title>The Chara Genome: Secondary Complexity and Implications for Plant Terrestrialization.</title>
        <authorList>
            <person name="Nishiyama T."/>
            <person name="Sakayama H."/>
            <person name="Vries J.D."/>
            <person name="Buschmann H."/>
            <person name="Saint-Marcoux D."/>
            <person name="Ullrich K.K."/>
            <person name="Haas F.B."/>
            <person name="Vanderstraeten L."/>
            <person name="Becker D."/>
            <person name="Lang D."/>
            <person name="Vosolsobe S."/>
            <person name="Rombauts S."/>
            <person name="Wilhelmsson P.K.I."/>
            <person name="Janitza P."/>
            <person name="Kern R."/>
            <person name="Heyl A."/>
            <person name="Rumpler F."/>
            <person name="Villalobos L.I.A.C."/>
            <person name="Clay J.M."/>
            <person name="Skokan R."/>
            <person name="Toyoda A."/>
            <person name="Suzuki Y."/>
            <person name="Kagoshima H."/>
            <person name="Schijlen E."/>
            <person name="Tajeshwar N."/>
            <person name="Catarino B."/>
            <person name="Hetherington A.J."/>
            <person name="Saltykova A."/>
            <person name="Bonnot C."/>
            <person name="Breuninger H."/>
            <person name="Symeonidi A."/>
            <person name="Radhakrishnan G.V."/>
            <person name="Van Nieuwerburgh F."/>
            <person name="Deforce D."/>
            <person name="Chang C."/>
            <person name="Karol K.G."/>
            <person name="Hedrich R."/>
            <person name="Ulvskov P."/>
            <person name="Glockner G."/>
            <person name="Delwiche C.F."/>
            <person name="Petrasek J."/>
            <person name="Van de Peer Y."/>
            <person name="Friml J."/>
            <person name="Beilby M."/>
            <person name="Dolan L."/>
            <person name="Kohara Y."/>
            <person name="Sugano S."/>
            <person name="Fujiyama A."/>
            <person name="Delaux P.-M."/>
            <person name="Quint M."/>
            <person name="TheiBen G."/>
            <person name="Hagemann M."/>
            <person name="Harholt J."/>
            <person name="Dunand C."/>
            <person name="Zachgo S."/>
            <person name="Langdale J."/>
            <person name="Maumus F."/>
            <person name="Straeten D.V.D."/>
            <person name="Gould S.B."/>
            <person name="Rensing S.A."/>
        </authorList>
    </citation>
    <scope>NUCLEOTIDE SEQUENCE [LARGE SCALE GENOMIC DNA]</scope>
    <source>
        <strain evidence="11 12">S276</strain>
    </source>
</reference>
<dbReference type="InterPro" id="IPR008271">
    <property type="entry name" value="Ser/Thr_kinase_AS"/>
</dbReference>
<feature type="compositionally biased region" description="Acidic residues" evidence="9">
    <location>
        <begin position="822"/>
        <end position="844"/>
    </location>
</feature>
<feature type="compositionally biased region" description="Polar residues" evidence="9">
    <location>
        <begin position="681"/>
        <end position="705"/>
    </location>
</feature>
<dbReference type="EMBL" id="BFEA01000042">
    <property type="protein sequence ID" value="GBG63769.1"/>
    <property type="molecule type" value="Genomic_DNA"/>
</dbReference>
<dbReference type="SUPFAM" id="SSF56112">
    <property type="entry name" value="Protein kinase-like (PK-like)"/>
    <property type="match status" value="1"/>
</dbReference>
<evidence type="ECO:0000256" key="6">
    <source>
        <dbReference type="ARBA" id="ARBA00022840"/>
    </source>
</evidence>
<feature type="region of interest" description="Disordered" evidence="9">
    <location>
        <begin position="642"/>
        <end position="862"/>
    </location>
</feature>
<dbReference type="PROSITE" id="PS50011">
    <property type="entry name" value="PROTEIN_KINASE_DOM"/>
    <property type="match status" value="1"/>
</dbReference>
<feature type="region of interest" description="Disordered" evidence="9">
    <location>
        <begin position="558"/>
        <end position="591"/>
    </location>
</feature>
<keyword evidence="12" id="KW-1185">Reference proteome</keyword>